<feature type="transmembrane region" description="Helical" evidence="8">
    <location>
        <begin position="303"/>
        <end position="329"/>
    </location>
</feature>
<evidence type="ECO:0000256" key="8">
    <source>
        <dbReference type="SAM" id="Phobius"/>
    </source>
</evidence>
<dbReference type="Proteomes" id="UP000537126">
    <property type="component" value="Unassembled WGS sequence"/>
</dbReference>
<dbReference type="RefSeq" id="WP_166919773.1">
    <property type="nucleotide sequence ID" value="NZ_JAASRN010000002.1"/>
</dbReference>
<feature type="transmembrane region" description="Helical" evidence="8">
    <location>
        <begin position="232"/>
        <end position="255"/>
    </location>
</feature>
<comment type="similarity">
    <text evidence="2">Belongs to the autoinducer-2 exporter (AI-2E) (TC 2.A.86) family.</text>
</comment>
<evidence type="ECO:0000313" key="10">
    <source>
        <dbReference type="Proteomes" id="UP000537126"/>
    </source>
</evidence>
<evidence type="ECO:0000256" key="1">
    <source>
        <dbReference type="ARBA" id="ARBA00004651"/>
    </source>
</evidence>
<dbReference type="GO" id="GO:0005886">
    <property type="term" value="C:plasma membrane"/>
    <property type="evidence" value="ECO:0007669"/>
    <property type="project" value="UniProtKB-SubCell"/>
</dbReference>
<dbReference type="EMBL" id="JAASRN010000002">
    <property type="protein sequence ID" value="NIK74261.1"/>
    <property type="molecule type" value="Genomic_DNA"/>
</dbReference>
<protein>
    <submittedName>
        <fullName evidence="9">Putative PurR-regulated permease PerM</fullName>
    </submittedName>
</protein>
<dbReference type="PANTHER" id="PTHR21716:SF53">
    <property type="entry name" value="PERMEASE PERM-RELATED"/>
    <property type="match status" value="1"/>
</dbReference>
<gene>
    <name evidence="9" type="ORF">FHS56_001774</name>
</gene>
<evidence type="ECO:0000256" key="5">
    <source>
        <dbReference type="ARBA" id="ARBA00022692"/>
    </source>
</evidence>
<comment type="subcellular location">
    <subcellularLocation>
        <location evidence="1">Cell membrane</location>
        <topology evidence="1">Multi-pass membrane protein</topology>
    </subcellularLocation>
</comment>
<feature type="transmembrane region" description="Helical" evidence="8">
    <location>
        <begin position="149"/>
        <end position="170"/>
    </location>
</feature>
<keyword evidence="10" id="KW-1185">Reference proteome</keyword>
<evidence type="ECO:0000256" key="2">
    <source>
        <dbReference type="ARBA" id="ARBA00009773"/>
    </source>
</evidence>
<dbReference type="AlphaFoldDB" id="A0A846MS48"/>
<accession>A0A846MS48</accession>
<name>A0A846MS48_9BACT</name>
<dbReference type="PANTHER" id="PTHR21716">
    <property type="entry name" value="TRANSMEMBRANE PROTEIN"/>
    <property type="match status" value="1"/>
</dbReference>
<feature type="transmembrane region" description="Helical" evidence="8">
    <location>
        <begin position="63"/>
        <end position="83"/>
    </location>
</feature>
<reference evidence="9 10" key="1">
    <citation type="submission" date="2020-03" db="EMBL/GenBank/DDBJ databases">
        <title>Genomic Encyclopedia of Type Strains, Phase IV (KMG-IV): sequencing the most valuable type-strain genomes for metagenomic binning, comparative biology and taxonomic classification.</title>
        <authorList>
            <person name="Goeker M."/>
        </authorList>
    </citation>
    <scope>NUCLEOTIDE SEQUENCE [LARGE SCALE GENOMIC DNA]</scope>
    <source>
        <strain evidence="9 10">DSM 5718</strain>
    </source>
</reference>
<dbReference type="GO" id="GO:0055085">
    <property type="term" value="P:transmembrane transport"/>
    <property type="evidence" value="ECO:0007669"/>
    <property type="project" value="TreeGrafter"/>
</dbReference>
<feature type="transmembrane region" description="Helical" evidence="8">
    <location>
        <begin position="201"/>
        <end position="226"/>
    </location>
</feature>
<dbReference type="InterPro" id="IPR002549">
    <property type="entry name" value="AI-2E-like"/>
</dbReference>
<keyword evidence="5 8" id="KW-0812">Transmembrane</keyword>
<proteinExistence type="inferred from homology"/>
<keyword evidence="7 8" id="KW-0472">Membrane</keyword>
<evidence type="ECO:0000313" key="9">
    <source>
        <dbReference type="EMBL" id="NIK74261.1"/>
    </source>
</evidence>
<keyword evidence="6 8" id="KW-1133">Transmembrane helix</keyword>
<evidence type="ECO:0000256" key="6">
    <source>
        <dbReference type="ARBA" id="ARBA00022989"/>
    </source>
</evidence>
<evidence type="ECO:0000256" key="3">
    <source>
        <dbReference type="ARBA" id="ARBA00022448"/>
    </source>
</evidence>
<comment type="caution">
    <text evidence="9">The sequence shown here is derived from an EMBL/GenBank/DDBJ whole genome shotgun (WGS) entry which is preliminary data.</text>
</comment>
<dbReference type="Pfam" id="PF01594">
    <property type="entry name" value="AI-2E_transport"/>
    <property type="match status" value="1"/>
</dbReference>
<organism evidence="9 10">
    <name type="scientific">Thermonema lapsum</name>
    <dbReference type="NCBI Taxonomy" id="28195"/>
    <lineage>
        <taxon>Bacteria</taxon>
        <taxon>Pseudomonadati</taxon>
        <taxon>Bacteroidota</taxon>
        <taxon>Cytophagia</taxon>
        <taxon>Cytophagales</taxon>
        <taxon>Thermonemataceae</taxon>
        <taxon>Thermonema</taxon>
    </lineage>
</organism>
<keyword evidence="4" id="KW-1003">Cell membrane</keyword>
<evidence type="ECO:0000256" key="7">
    <source>
        <dbReference type="ARBA" id="ARBA00023136"/>
    </source>
</evidence>
<evidence type="ECO:0000256" key="4">
    <source>
        <dbReference type="ARBA" id="ARBA00022475"/>
    </source>
</evidence>
<feature type="transmembrane region" description="Helical" evidence="8">
    <location>
        <begin position="267"/>
        <end position="283"/>
    </location>
</feature>
<sequence length="357" mass="39610">MQQSNYLQKAASGLIVFLASGYLLHIASSFFIDLATSFLLALLLNPLVAWLRRKTRMPAMLAIFLALLLVGGVMLSLLFVIALQLRDLSTNWQEISTRFISWVAHLRLYVEAHWGISQAEQERYLQVLVNNPEKKLSTLNWIASSGGQFFGGLLTSLSLIPIYTFFMLYYKERVRRFLFFVTAPARRGNLKRVLGKLQHVIFRYILGMLLVFLVVSFLDTAILLAFGMDNALLFGVLAGLLNFIPYIGTALGGLIPMSVALITQDSLWYPLGIGLCFWGVQILENNVVTPLVVGEQVSLNAFTIILVLVVGGMLWGAAGMVLAIPYAAIVKCILEELPACKAWAMLIGDEPLSAFDK</sequence>
<feature type="transmembrane region" description="Helical" evidence="8">
    <location>
        <begin position="30"/>
        <end position="51"/>
    </location>
</feature>
<keyword evidence="3" id="KW-0813">Transport</keyword>